<proteinExistence type="inferred from homology"/>
<dbReference type="EMBL" id="JACT01000004">
    <property type="protein sequence ID" value="KMS53770.1"/>
    <property type="molecule type" value="Genomic_DNA"/>
</dbReference>
<comment type="caution">
    <text evidence="3">The sequence shown here is derived from an EMBL/GenBank/DDBJ whole genome shotgun (WGS) entry which is preliminary data.</text>
</comment>
<organism evidence="3 4">
    <name type="scientific">Sphingobium cupriresistens LL01</name>
    <dbReference type="NCBI Taxonomy" id="1420583"/>
    <lineage>
        <taxon>Bacteria</taxon>
        <taxon>Pseudomonadati</taxon>
        <taxon>Pseudomonadota</taxon>
        <taxon>Alphaproteobacteria</taxon>
        <taxon>Sphingomonadales</taxon>
        <taxon>Sphingomonadaceae</taxon>
        <taxon>Sphingobium</taxon>
    </lineage>
</organism>
<dbReference type="PANTHER" id="PTHR42760">
    <property type="entry name" value="SHORT-CHAIN DEHYDROGENASES/REDUCTASES FAMILY MEMBER"/>
    <property type="match status" value="1"/>
</dbReference>
<dbReference type="SUPFAM" id="SSF51735">
    <property type="entry name" value="NAD(P)-binding Rossmann-fold domains"/>
    <property type="match status" value="1"/>
</dbReference>
<dbReference type="PATRIC" id="fig|1420583.3.peg.3054"/>
<sequence length="256" mass="26549">MELHGKKIIVTGAAQGIGASALRAYVAAGAHVAALDIDGAQGEAIAAAATAKGPGSAFFIACDVGDRAQVDAAFDAAAVRLGGLDVLAHIAGVHRHAPTHDVPDETLAWLFNVNVNGTIYTNGAAYRHMPDGGSIINFGSESGLTAEINNAVYGASKAAVHAWTRSVAREWGKRNIRMNAVLPYIVTPMYARFREALSPEDLAAHDKATAEQIPLGGKFGDADTDLAPVLLFLASDGARFITGQLIPVDGGLISVR</sequence>
<dbReference type="PRINTS" id="PR00080">
    <property type="entry name" value="SDRFAMILY"/>
</dbReference>
<dbReference type="InterPro" id="IPR002347">
    <property type="entry name" value="SDR_fam"/>
</dbReference>
<dbReference type="CDD" id="cd05233">
    <property type="entry name" value="SDR_c"/>
    <property type="match status" value="1"/>
</dbReference>
<dbReference type="STRING" id="1420583.V473_16260"/>
<dbReference type="InterPro" id="IPR036291">
    <property type="entry name" value="NAD(P)-bd_dom_sf"/>
</dbReference>
<dbReference type="PRINTS" id="PR00081">
    <property type="entry name" value="GDHRDH"/>
</dbReference>
<evidence type="ECO:0000256" key="1">
    <source>
        <dbReference type="ARBA" id="ARBA00006484"/>
    </source>
</evidence>
<dbReference type="PROSITE" id="PS00061">
    <property type="entry name" value="ADH_SHORT"/>
    <property type="match status" value="1"/>
</dbReference>
<dbReference type="Proteomes" id="UP000052232">
    <property type="component" value="Unassembled WGS sequence"/>
</dbReference>
<comment type="catalytic activity">
    <reaction evidence="2">
        <text>2,5-dichlorocyclohexa-2,5-dien-1,4-diol + NAD(+) = 2,5-dichlorohydroquinone + NADH + H(+)</text>
        <dbReference type="Rhea" id="RHEA:15741"/>
        <dbReference type="ChEBI" id="CHEBI:15378"/>
        <dbReference type="ChEBI" id="CHEBI:27545"/>
        <dbReference type="ChEBI" id="CHEBI:28975"/>
        <dbReference type="ChEBI" id="CHEBI:57540"/>
        <dbReference type="ChEBI" id="CHEBI:57945"/>
    </reaction>
</comment>
<dbReference type="Pfam" id="PF13561">
    <property type="entry name" value="adh_short_C2"/>
    <property type="match status" value="1"/>
</dbReference>
<name>A0A0J8AFX9_9SPHN</name>
<evidence type="ECO:0000256" key="2">
    <source>
        <dbReference type="ARBA" id="ARBA00051383"/>
    </source>
</evidence>
<comment type="similarity">
    <text evidence="1">Belongs to the short-chain dehydrogenases/reductases (SDR) family.</text>
</comment>
<dbReference type="RefSeq" id="WP_066607434.1">
    <property type="nucleotide sequence ID" value="NZ_KQ130435.1"/>
</dbReference>
<keyword evidence="4" id="KW-1185">Reference proteome</keyword>
<dbReference type="GO" id="GO:0016616">
    <property type="term" value="F:oxidoreductase activity, acting on the CH-OH group of donors, NAD or NADP as acceptor"/>
    <property type="evidence" value="ECO:0007669"/>
    <property type="project" value="TreeGrafter"/>
</dbReference>
<protein>
    <submittedName>
        <fullName evidence="3">3-oxoacyl-ACP reductase</fullName>
    </submittedName>
</protein>
<dbReference type="InterPro" id="IPR020904">
    <property type="entry name" value="Sc_DH/Rdtase_CS"/>
</dbReference>
<dbReference type="AlphaFoldDB" id="A0A0J8AFX9"/>
<gene>
    <name evidence="3" type="ORF">V473_16260</name>
</gene>
<evidence type="ECO:0000313" key="3">
    <source>
        <dbReference type="EMBL" id="KMS53770.1"/>
    </source>
</evidence>
<reference evidence="3 4" key="1">
    <citation type="journal article" date="2015" name="G3 (Bethesda)">
        <title>Insights into Ongoing Evolution of the Hexachlorocyclohexane Catabolic Pathway from Comparative Genomics of Ten Sphingomonadaceae Strains.</title>
        <authorList>
            <person name="Pearce S.L."/>
            <person name="Oakeshott J.G."/>
            <person name="Pandey G."/>
        </authorList>
    </citation>
    <scope>NUCLEOTIDE SEQUENCE [LARGE SCALE GENOMIC DNA]</scope>
    <source>
        <strain evidence="3 4">LL01</strain>
    </source>
</reference>
<dbReference type="FunFam" id="3.40.50.720:FF:000084">
    <property type="entry name" value="Short-chain dehydrogenase reductase"/>
    <property type="match status" value="1"/>
</dbReference>
<dbReference type="Gene3D" id="3.40.50.720">
    <property type="entry name" value="NAD(P)-binding Rossmann-like Domain"/>
    <property type="match status" value="1"/>
</dbReference>
<accession>A0A0J8AFX9</accession>
<evidence type="ECO:0000313" key="4">
    <source>
        <dbReference type="Proteomes" id="UP000052232"/>
    </source>
</evidence>